<dbReference type="RefSeq" id="WP_090932294.1">
    <property type="nucleotide sequence ID" value="NZ_FOTS01000002.1"/>
</dbReference>
<evidence type="ECO:0000256" key="1">
    <source>
        <dbReference type="ARBA" id="ARBA00022679"/>
    </source>
</evidence>
<dbReference type="SUPFAM" id="SSF89796">
    <property type="entry name" value="CoA-transferase family III (CaiB/BaiF)"/>
    <property type="match status" value="1"/>
</dbReference>
<name>A0A1I4H1Y0_9FIRM</name>
<dbReference type="GO" id="GO:0008410">
    <property type="term" value="F:CoA-transferase activity"/>
    <property type="evidence" value="ECO:0007669"/>
    <property type="project" value="TreeGrafter"/>
</dbReference>
<keyword evidence="1 2" id="KW-0808">Transferase</keyword>
<dbReference type="Proteomes" id="UP000199520">
    <property type="component" value="Unassembled WGS sequence"/>
</dbReference>
<dbReference type="AlphaFoldDB" id="A0A1I4H1Y0"/>
<keyword evidence="3" id="KW-1185">Reference proteome</keyword>
<dbReference type="InterPro" id="IPR044855">
    <property type="entry name" value="CoA-Trfase_III_dom3_sf"/>
</dbReference>
<dbReference type="Pfam" id="PF02515">
    <property type="entry name" value="CoA_transf_3"/>
    <property type="match status" value="1"/>
</dbReference>
<evidence type="ECO:0000313" key="2">
    <source>
        <dbReference type="EMBL" id="SFL36264.1"/>
    </source>
</evidence>
<organism evidence="2 3">
    <name type="scientific">Pelosinus propionicus DSM 13327</name>
    <dbReference type="NCBI Taxonomy" id="1123291"/>
    <lineage>
        <taxon>Bacteria</taxon>
        <taxon>Bacillati</taxon>
        <taxon>Bacillota</taxon>
        <taxon>Negativicutes</taxon>
        <taxon>Selenomonadales</taxon>
        <taxon>Sporomusaceae</taxon>
        <taxon>Pelosinus</taxon>
    </lineage>
</organism>
<dbReference type="InterPro" id="IPR023606">
    <property type="entry name" value="CoA-Trfase_III_dom_1_sf"/>
</dbReference>
<dbReference type="Gene3D" id="3.30.1540.10">
    <property type="entry name" value="formyl-coa transferase, domain 3"/>
    <property type="match status" value="1"/>
</dbReference>
<dbReference type="Gene3D" id="3.40.50.10540">
    <property type="entry name" value="Crotonobetainyl-coa:carnitine coa-transferase, domain 1"/>
    <property type="match status" value="1"/>
</dbReference>
<dbReference type="STRING" id="1123291.SAMN04490355_1002129"/>
<dbReference type="InterPro" id="IPR050483">
    <property type="entry name" value="CoA-transferase_III_domain"/>
</dbReference>
<accession>A0A1I4H1Y0</accession>
<dbReference type="InterPro" id="IPR003673">
    <property type="entry name" value="CoA-Trfase_fam_III"/>
</dbReference>
<evidence type="ECO:0000313" key="3">
    <source>
        <dbReference type="Proteomes" id="UP000199520"/>
    </source>
</evidence>
<reference evidence="3" key="1">
    <citation type="submission" date="2016-10" db="EMBL/GenBank/DDBJ databases">
        <authorList>
            <person name="Varghese N."/>
            <person name="Submissions S."/>
        </authorList>
    </citation>
    <scope>NUCLEOTIDE SEQUENCE [LARGE SCALE GENOMIC DNA]</scope>
    <source>
        <strain evidence="3">DSM 13327</strain>
    </source>
</reference>
<sequence length="403" mass="43933">MRGEQKRLPLQGLTILDTATMLAAPWSATFLADYGAEVIKIEHPETGCTARKYGKQKNGIGVLWKSLNRNKRGITLNLGQPEGQELFKKMVAKVDIVIENYRPGTFEKWGLGWEVLSKINPSLIMLRTTGYGQSGPYAGRGGFGTVAEGMSGFASINGAAGGPPTLPGMALADGVNGISGALALMIAVYERNNSPDHRGQCIDISLYEPLMRLVEPHITAFDQVGTIARPVGNGSVSIAPRNGYQTKDGKWVALSGAAQPIVEKLFAAMGREDLITDERFVNNAARMKNVKELDAIIGSWIGERNVDEIVKILTTSGAVVGPMYDMSQLFDDPHYKHRESFVTLQDEDFGEIRVPNVLAKFSRTPGEVRSVGPVKGQHNQEIYTEMLGLSEQQIEELKACKII</sequence>
<dbReference type="OrthoDB" id="9797653at2"/>
<proteinExistence type="predicted"/>
<dbReference type="PANTHER" id="PTHR48207">
    <property type="entry name" value="SUCCINATE--HYDROXYMETHYLGLUTARATE COA-TRANSFERASE"/>
    <property type="match status" value="1"/>
</dbReference>
<dbReference type="PANTHER" id="PTHR48207:SF3">
    <property type="entry name" value="SUCCINATE--HYDROXYMETHYLGLUTARATE COA-TRANSFERASE"/>
    <property type="match status" value="1"/>
</dbReference>
<gene>
    <name evidence="2" type="ORF">SAMN04490355_1002129</name>
</gene>
<dbReference type="EMBL" id="FOTS01000002">
    <property type="protein sequence ID" value="SFL36264.1"/>
    <property type="molecule type" value="Genomic_DNA"/>
</dbReference>
<protein>
    <submittedName>
        <fullName evidence="2">Formyl-CoA transferase</fullName>
    </submittedName>
</protein>